<accession>A0A024TZG8</accession>
<name>A0A024TZG8_9STRA</name>
<dbReference type="RefSeq" id="XP_008872954.1">
    <property type="nucleotide sequence ID" value="XM_008874732.1"/>
</dbReference>
<evidence type="ECO:0000256" key="1">
    <source>
        <dbReference type="SAM" id="Phobius"/>
    </source>
</evidence>
<dbReference type="VEuPathDB" id="FungiDB:H310_08824"/>
<keyword evidence="1" id="KW-1133">Transmembrane helix</keyword>
<keyword evidence="1" id="KW-0472">Membrane</keyword>
<evidence type="ECO:0000313" key="2">
    <source>
        <dbReference type="EMBL" id="ETV98757.1"/>
    </source>
</evidence>
<dbReference type="EMBL" id="KI913969">
    <property type="protein sequence ID" value="ETV98757.1"/>
    <property type="molecule type" value="Genomic_DNA"/>
</dbReference>
<evidence type="ECO:0008006" key="3">
    <source>
        <dbReference type="Google" id="ProtNLM"/>
    </source>
</evidence>
<gene>
    <name evidence="2" type="ORF">H310_08824</name>
</gene>
<sequence>MLSRKLVRPAVMRHTMASRTSQRIFSSASRPVCSTFQPPPSSFSPQEDRNRSSLLQDAVDHFNAALKNHTTLTLGVMIASDMASVFGTYGLLQLSGVTISPEFALAFACSRPLRRLRMPLDVAAAACISKMFPELTKVKVSSLIPSLPASGAAAAPSILQKGLSGVTTVMDKYGACYMIGARFMGLTVVTSIYMALLQGVDILPILNQYGMGDVGSAIGTWAAAVTLSSVFYPATLGMVGYVVPVVAKVTKLAAPSDSAKNM</sequence>
<protein>
    <recommendedName>
        <fullName evidence="3">DUF1279 domain-containing protein</fullName>
    </recommendedName>
</protein>
<feature type="transmembrane region" description="Helical" evidence="1">
    <location>
        <begin position="218"/>
        <end position="243"/>
    </location>
</feature>
<dbReference type="AlphaFoldDB" id="A0A024TZG8"/>
<proteinExistence type="predicted"/>
<feature type="transmembrane region" description="Helical" evidence="1">
    <location>
        <begin position="183"/>
        <end position="206"/>
    </location>
</feature>
<organism evidence="2">
    <name type="scientific">Aphanomyces invadans</name>
    <dbReference type="NCBI Taxonomy" id="157072"/>
    <lineage>
        <taxon>Eukaryota</taxon>
        <taxon>Sar</taxon>
        <taxon>Stramenopiles</taxon>
        <taxon>Oomycota</taxon>
        <taxon>Saprolegniomycetes</taxon>
        <taxon>Saprolegniales</taxon>
        <taxon>Verrucalvaceae</taxon>
        <taxon>Aphanomyces</taxon>
    </lineage>
</organism>
<keyword evidence="1" id="KW-0812">Transmembrane</keyword>
<dbReference type="eggNOG" id="ENOG502S2EE">
    <property type="taxonomic scope" value="Eukaryota"/>
</dbReference>
<dbReference type="OrthoDB" id="273917at2759"/>
<reference evidence="2" key="1">
    <citation type="submission" date="2013-12" db="EMBL/GenBank/DDBJ databases">
        <title>The Genome Sequence of Aphanomyces invadans NJM9701.</title>
        <authorList>
            <consortium name="The Broad Institute Genomics Platform"/>
            <person name="Russ C."/>
            <person name="Tyler B."/>
            <person name="van West P."/>
            <person name="Dieguez-Uribeondo J."/>
            <person name="Young S.K."/>
            <person name="Zeng Q."/>
            <person name="Gargeya S."/>
            <person name="Fitzgerald M."/>
            <person name="Abouelleil A."/>
            <person name="Alvarado L."/>
            <person name="Chapman S.B."/>
            <person name="Gainer-Dewar J."/>
            <person name="Goldberg J."/>
            <person name="Griggs A."/>
            <person name="Gujja S."/>
            <person name="Hansen M."/>
            <person name="Howarth C."/>
            <person name="Imamovic A."/>
            <person name="Ireland A."/>
            <person name="Larimer J."/>
            <person name="McCowan C."/>
            <person name="Murphy C."/>
            <person name="Pearson M."/>
            <person name="Poon T.W."/>
            <person name="Priest M."/>
            <person name="Roberts A."/>
            <person name="Saif S."/>
            <person name="Shea T."/>
            <person name="Sykes S."/>
            <person name="Wortman J."/>
            <person name="Nusbaum C."/>
            <person name="Birren B."/>
        </authorList>
    </citation>
    <scope>NUCLEOTIDE SEQUENCE [LARGE SCALE GENOMIC DNA]</scope>
    <source>
        <strain evidence="2">NJM9701</strain>
    </source>
</reference>
<dbReference type="GeneID" id="20085874"/>